<evidence type="ECO:0000259" key="6">
    <source>
        <dbReference type="Pfam" id="PF02668"/>
    </source>
</evidence>
<dbReference type="PANTHER" id="PTHR43779">
    <property type="entry name" value="DIOXYGENASE RV0097-RELATED"/>
    <property type="match status" value="1"/>
</dbReference>
<keyword evidence="8" id="KW-1185">Reference proteome</keyword>
<dbReference type="GO" id="GO:0051213">
    <property type="term" value="F:dioxygenase activity"/>
    <property type="evidence" value="ECO:0007669"/>
    <property type="project" value="UniProtKB-KW"/>
</dbReference>
<dbReference type="Pfam" id="PF02668">
    <property type="entry name" value="TauD"/>
    <property type="match status" value="1"/>
</dbReference>
<dbReference type="SUPFAM" id="SSF51197">
    <property type="entry name" value="Clavaminate synthase-like"/>
    <property type="match status" value="1"/>
</dbReference>
<organism evidence="7 8">
    <name type="scientific">Pyrrhoderma noxium</name>
    <dbReference type="NCBI Taxonomy" id="2282107"/>
    <lineage>
        <taxon>Eukaryota</taxon>
        <taxon>Fungi</taxon>
        <taxon>Dikarya</taxon>
        <taxon>Basidiomycota</taxon>
        <taxon>Agaricomycotina</taxon>
        <taxon>Agaricomycetes</taxon>
        <taxon>Hymenochaetales</taxon>
        <taxon>Hymenochaetaceae</taxon>
        <taxon>Pyrrhoderma</taxon>
    </lineage>
</organism>
<keyword evidence="2" id="KW-0479">Metal-binding</keyword>
<feature type="domain" description="TauD/TfdA-like" evidence="6">
    <location>
        <begin position="90"/>
        <end position="365"/>
    </location>
</feature>
<dbReference type="InterPro" id="IPR042098">
    <property type="entry name" value="TauD-like_sf"/>
</dbReference>
<keyword evidence="4" id="KW-0560">Oxidoreductase</keyword>
<comment type="caution">
    <text evidence="7">The sequence shown here is derived from an EMBL/GenBank/DDBJ whole genome shotgun (WGS) entry which is preliminary data.</text>
</comment>
<sequence length="380" mass="43737">MDRHSEPTIFQSLVSCGNRRPSFLQTLNSIDGNLLTCTCFRHTNILPSRWIYRIQHLSHEARIEPENASGLLMLTSNGFKQVKIGTLTCRPLHPTFGAEVKGVDFRTPVSEEVIRDIIAAQDKFGVTVYRCTGLDDDSLVAFSRQLGELERVYQYAGQEVRNPEIYKPGNTDEQGNIIKKGSRNWWFNKGNTLWHADSTFNQHRSKYSLLLAHIVPNEGGNTEFADERHAFRDLPEEKKQQLRNLVVKHNLWHSRKMAAPEIYDMLTEQEMNEKRQAYHKLVQKAPDGEETFYLASHGCEIVGMPKEEGLDLITELITYSTQGMYTISLKWKNPGDLIFWDNRQVMHRATPFNDQSDIRDLRRTTVYDDGPESFGVNIMS</sequence>
<evidence type="ECO:0000256" key="4">
    <source>
        <dbReference type="ARBA" id="ARBA00023002"/>
    </source>
</evidence>
<dbReference type="InParanoid" id="A0A286U809"/>
<reference evidence="7 8" key="1">
    <citation type="journal article" date="2017" name="Mol. Ecol.">
        <title>Comparative and population genomic landscape of Phellinus noxius: A hypervariable fungus causing root rot in trees.</title>
        <authorList>
            <person name="Chung C.L."/>
            <person name="Lee T.J."/>
            <person name="Akiba M."/>
            <person name="Lee H.H."/>
            <person name="Kuo T.H."/>
            <person name="Liu D."/>
            <person name="Ke H.M."/>
            <person name="Yokoi T."/>
            <person name="Roa M.B."/>
            <person name="Lu M.J."/>
            <person name="Chang Y.Y."/>
            <person name="Ann P.J."/>
            <person name="Tsai J.N."/>
            <person name="Chen C.Y."/>
            <person name="Tzean S.S."/>
            <person name="Ota Y."/>
            <person name="Hattori T."/>
            <person name="Sahashi N."/>
            <person name="Liou R.F."/>
            <person name="Kikuchi T."/>
            <person name="Tsai I.J."/>
        </authorList>
    </citation>
    <scope>NUCLEOTIDE SEQUENCE [LARGE SCALE GENOMIC DNA]</scope>
    <source>
        <strain evidence="7 8">FFPRI411160</strain>
    </source>
</reference>
<protein>
    <submittedName>
        <fullName evidence="7">Alpha-ketoglutarate-dependent 2,4-dichlorophenoxyacetate dioxygenase</fullName>
    </submittedName>
</protein>
<dbReference type="Gene3D" id="3.60.130.10">
    <property type="entry name" value="Clavaminate synthase-like"/>
    <property type="match status" value="1"/>
</dbReference>
<dbReference type="AlphaFoldDB" id="A0A286U809"/>
<gene>
    <name evidence="7" type="ORF">PNOK_0856900</name>
</gene>
<evidence type="ECO:0000313" key="8">
    <source>
        <dbReference type="Proteomes" id="UP000217199"/>
    </source>
</evidence>
<keyword evidence="3 7" id="KW-0223">Dioxygenase</keyword>
<dbReference type="GO" id="GO:0046872">
    <property type="term" value="F:metal ion binding"/>
    <property type="evidence" value="ECO:0007669"/>
    <property type="project" value="UniProtKB-KW"/>
</dbReference>
<dbReference type="InterPro" id="IPR051178">
    <property type="entry name" value="TfdA_dioxygenase"/>
</dbReference>
<proteinExistence type="inferred from homology"/>
<accession>A0A286U809</accession>
<keyword evidence="5" id="KW-0408">Iron</keyword>
<dbReference type="OrthoDB" id="5818554at2759"/>
<evidence type="ECO:0000313" key="7">
    <source>
        <dbReference type="EMBL" id="PAV15711.1"/>
    </source>
</evidence>
<dbReference type="Proteomes" id="UP000217199">
    <property type="component" value="Unassembled WGS sequence"/>
</dbReference>
<evidence type="ECO:0000256" key="5">
    <source>
        <dbReference type="ARBA" id="ARBA00023004"/>
    </source>
</evidence>
<name>A0A286U809_9AGAM</name>
<evidence type="ECO:0000256" key="1">
    <source>
        <dbReference type="ARBA" id="ARBA00005896"/>
    </source>
</evidence>
<dbReference type="STRING" id="2282107.A0A286U809"/>
<comment type="similarity">
    <text evidence="1">Belongs to the TfdA dioxygenase family.</text>
</comment>
<evidence type="ECO:0000256" key="3">
    <source>
        <dbReference type="ARBA" id="ARBA00022964"/>
    </source>
</evidence>
<dbReference type="PANTHER" id="PTHR43779:SF3">
    <property type="entry name" value="(3R)-3-[(CARBOXYMETHYL)AMINO]FATTY ACID OXYGENASE_DECARBOXYLASE"/>
    <property type="match status" value="1"/>
</dbReference>
<evidence type="ECO:0000256" key="2">
    <source>
        <dbReference type="ARBA" id="ARBA00022723"/>
    </source>
</evidence>
<dbReference type="InterPro" id="IPR003819">
    <property type="entry name" value="TauD/TfdA-like"/>
</dbReference>
<dbReference type="EMBL" id="NBII01000009">
    <property type="protein sequence ID" value="PAV15711.1"/>
    <property type="molecule type" value="Genomic_DNA"/>
</dbReference>